<dbReference type="PANTHER" id="PTHR43798">
    <property type="entry name" value="MONOACYLGLYCEROL LIPASE"/>
    <property type="match status" value="1"/>
</dbReference>
<keyword evidence="4" id="KW-1185">Reference proteome</keyword>
<dbReference type="Gene3D" id="3.40.50.1820">
    <property type="entry name" value="alpha/beta hydrolase"/>
    <property type="match status" value="1"/>
</dbReference>
<dbReference type="Pfam" id="PF00561">
    <property type="entry name" value="Abhydrolase_1"/>
    <property type="match status" value="1"/>
</dbReference>
<dbReference type="SUPFAM" id="SSF53474">
    <property type="entry name" value="alpha/beta-Hydrolases"/>
    <property type="match status" value="1"/>
</dbReference>
<dbReference type="InterPro" id="IPR050266">
    <property type="entry name" value="AB_hydrolase_sf"/>
</dbReference>
<dbReference type="AlphaFoldDB" id="A0A518VBW3"/>
<dbReference type="GO" id="GO:0016020">
    <property type="term" value="C:membrane"/>
    <property type="evidence" value="ECO:0007669"/>
    <property type="project" value="TreeGrafter"/>
</dbReference>
<dbReference type="InterPro" id="IPR000073">
    <property type="entry name" value="AB_hydrolase_1"/>
</dbReference>
<feature type="domain" description="AB hydrolase-1" evidence="2">
    <location>
        <begin position="22"/>
        <end position="247"/>
    </location>
</feature>
<dbReference type="EMBL" id="CP033464">
    <property type="protein sequence ID" value="QDX94465.1"/>
    <property type="molecule type" value="Genomic_DNA"/>
</dbReference>
<reference evidence="3 4" key="1">
    <citation type="submission" date="2018-11" db="EMBL/GenBank/DDBJ databases">
        <title>Phylogenetic determinants of toxin gene distribution in genomes of Brevibacillus laterosporus.</title>
        <authorList>
            <person name="Glare T.R."/>
            <person name="Durrant A."/>
            <person name="Berry C."/>
            <person name="Palma L."/>
            <person name="Ormskirk M."/>
            <person name="Cox M.O."/>
        </authorList>
    </citation>
    <scope>NUCLEOTIDE SEQUENCE [LARGE SCALE GENOMIC DNA]</scope>
    <source>
        <strain evidence="3 4">1821L</strain>
    </source>
</reference>
<dbReference type="OrthoDB" id="252464at2"/>
<name>A0A518VBW3_BRELA</name>
<evidence type="ECO:0000256" key="1">
    <source>
        <dbReference type="ARBA" id="ARBA00022801"/>
    </source>
</evidence>
<dbReference type="GO" id="GO:0016787">
    <property type="term" value="F:hydrolase activity"/>
    <property type="evidence" value="ECO:0007669"/>
    <property type="project" value="UniProtKB-KW"/>
</dbReference>
<dbReference type="PRINTS" id="PR00111">
    <property type="entry name" value="ABHYDROLASE"/>
</dbReference>
<evidence type="ECO:0000313" key="3">
    <source>
        <dbReference type="EMBL" id="QDX94465.1"/>
    </source>
</evidence>
<dbReference type="PANTHER" id="PTHR43798:SF31">
    <property type="entry name" value="AB HYDROLASE SUPERFAMILY PROTEIN YCLE"/>
    <property type="match status" value="1"/>
</dbReference>
<sequence>MQKQFADIHGKRIAYHKQGEGPVVVLLHGFCGSLLYWEAVMNQLAERYTVIAPDLRGHGDSWSPVGTYTMESFANDLRDLLHHLHVDRISLFGHSLGGYISLAFASRYQIWLDHLGLIHSTSLPDDEQGKLNRATGIKTIEEQGIIPFVDQLIPKLCAPGFLSQNPKWEEEIKQMGYETTPEGAIHSLAGMKDRPDRTSVIEELSCPILLMAGSEDKVIPLQKTFLVHRENVTTVLLEGAGHMGMIETPQQWLTAVTSFLE</sequence>
<accession>A0A518VBW3</accession>
<gene>
    <name evidence="3" type="ORF">EEL30_20565</name>
</gene>
<dbReference type="Proteomes" id="UP000319432">
    <property type="component" value="Chromosome"/>
</dbReference>
<evidence type="ECO:0000259" key="2">
    <source>
        <dbReference type="Pfam" id="PF00561"/>
    </source>
</evidence>
<dbReference type="InterPro" id="IPR029058">
    <property type="entry name" value="AB_hydrolase_fold"/>
</dbReference>
<evidence type="ECO:0000313" key="4">
    <source>
        <dbReference type="Proteomes" id="UP000319432"/>
    </source>
</evidence>
<proteinExistence type="predicted"/>
<protein>
    <submittedName>
        <fullName evidence="3">Alpha/beta hydrolase</fullName>
    </submittedName>
</protein>
<organism evidence="3 4">
    <name type="scientific">Brevibacillus laterosporus</name>
    <name type="common">Bacillus laterosporus</name>
    <dbReference type="NCBI Taxonomy" id="1465"/>
    <lineage>
        <taxon>Bacteria</taxon>
        <taxon>Bacillati</taxon>
        <taxon>Bacillota</taxon>
        <taxon>Bacilli</taxon>
        <taxon>Bacillales</taxon>
        <taxon>Paenibacillaceae</taxon>
        <taxon>Brevibacillus</taxon>
    </lineage>
</organism>
<keyword evidence="1 3" id="KW-0378">Hydrolase</keyword>